<evidence type="ECO:0000256" key="2">
    <source>
        <dbReference type="SAM" id="Phobius"/>
    </source>
</evidence>
<dbReference type="PANTHER" id="PTHR37846">
    <property type="entry name" value="YALI0B21296P"/>
    <property type="match status" value="1"/>
</dbReference>
<feature type="domain" description="DUF7719" evidence="3">
    <location>
        <begin position="160"/>
        <end position="228"/>
    </location>
</feature>
<evidence type="ECO:0000313" key="5">
    <source>
        <dbReference type="Proteomes" id="UP001138500"/>
    </source>
</evidence>
<keyword evidence="2" id="KW-0472">Membrane</keyword>
<dbReference type="OrthoDB" id="5597489at2759"/>
<proteinExistence type="predicted"/>
<comment type="caution">
    <text evidence="4">The sequence shown here is derived from an EMBL/GenBank/DDBJ whole genome shotgun (WGS) entry which is preliminary data.</text>
</comment>
<evidence type="ECO:0000259" key="3">
    <source>
        <dbReference type="Pfam" id="PF24841"/>
    </source>
</evidence>
<reference evidence="4 5" key="2">
    <citation type="journal article" date="2021" name="Curr. Genet.">
        <title>Genetic response to nitrogen starvation in the aggressive Eucalyptus foliar pathogen Teratosphaeria destructans.</title>
        <authorList>
            <person name="Havenga M."/>
            <person name="Wingfield B.D."/>
            <person name="Wingfield M.J."/>
            <person name="Dreyer L.L."/>
            <person name="Roets F."/>
            <person name="Aylward J."/>
        </authorList>
    </citation>
    <scope>NUCLEOTIDE SEQUENCE [LARGE SCALE GENOMIC DNA]</scope>
    <source>
        <strain evidence="4">CMW44962</strain>
    </source>
</reference>
<dbReference type="AlphaFoldDB" id="A0A9W7SVH6"/>
<feature type="transmembrane region" description="Helical" evidence="2">
    <location>
        <begin position="130"/>
        <end position="149"/>
    </location>
</feature>
<feature type="region of interest" description="Disordered" evidence="1">
    <location>
        <begin position="1"/>
        <end position="38"/>
    </location>
</feature>
<sequence length="229" mass="25740">MADQGQGARNRKERRAEARKSGKPMAAPTSMPKIAMAQPDYSKPKTKTLLDLYEEKKSMLDQGQPFDPHDQKNVVMDQSGNILDAGMMEDEPIGPVGQAVFWAVCLTMVHFTLDVLVFNQYRQTIEWPEIWRRTFTVLPILFVLVWMLRSGTAQKAAVVRQAFFFVVAVGAGCYCIHVGNTYDYYAVMKQAPPVGTLWIWSVIESNVWCAAASAGINLAYLWSKGYSVF</sequence>
<evidence type="ECO:0000313" key="4">
    <source>
        <dbReference type="EMBL" id="KAH9834277.1"/>
    </source>
</evidence>
<dbReference type="PANTHER" id="PTHR37846:SF1">
    <property type="entry name" value="DEACETYLASE-LIKE PROTEIN"/>
    <property type="match status" value="1"/>
</dbReference>
<accession>A0A9W7SVH6</accession>
<feature type="transmembrane region" description="Helical" evidence="2">
    <location>
        <begin position="99"/>
        <end position="118"/>
    </location>
</feature>
<organism evidence="4 5">
    <name type="scientific">Teratosphaeria destructans</name>
    <dbReference type="NCBI Taxonomy" id="418781"/>
    <lineage>
        <taxon>Eukaryota</taxon>
        <taxon>Fungi</taxon>
        <taxon>Dikarya</taxon>
        <taxon>Ascomycota</taxon>
        <taxon>Pezizomycotina</taxon>
        <taxon>Dothideomycetes</taxon>
        <taxon>Dothideomycetidae</taxon>
        <taxon>Mycosphaerellales</taxon>
        <taxon>Teratosphaeriaceae</taxon>
        <taxon>Teratosphaeria</taxon>
    </lineage>
</organism>
<keyword evidence="2" id="KW-1133">Transmembrane helix</keyword>
<reference evidence="4 5" key="1">
    <citation type="journal article" date="2018" name="IMA Fungus">
        <title>IMA Genome-F 10: Nine draft genome sequences of Claviceps purpurea s.lat., including C. arundinis, C. humidiphila, and C. cf. spartinae, pseudomolecules for the pitch canker pathogen Fusarium circinatum, draft genome of Davidsoniella eucalypti, Grosmannia galeiformis, Quambalaria eucalypti, and Teratosphaeria destructans.</title>
        <authorList>
            <person name="Wingfield B.D."/>
            <person name="Liu M."/>
            <person name="Nguyen H.D."/>
            <person name="Lane F.A."/>
            <person name="Morgan S.W."/>
            <person name="De Vos L."/>
            <person name="Wilken P.M."/>
            <person name="Duong T.A."/>
            <person name="Aylward J."/>
            <person name="Coetzee M.P."/>
            <person name="Dadej K."/>
            <person name="De Beer Z.W."/>
            <person name="Findlay W."/>
            <person name="Havenga M."/>
            <person name="Kolarik M."/>
            <person name="Menzies J.G."/>
            <person name="Naidoo K."/>
            <person name="Pochopski O."/>
            <person name="Shoukouhi P."/>
            <person name="Santana Q.C."/>
            <person name="Seifert K.A."/>
            <person name="Soal N."/>
            <person name="Steenkamp E.T."/>
            <person name="Tatham C.T."/>
            <person name="van der Nest M.A."/>
            <person name="Wingfield M.J."/>
        </authorList>
    </citation>
    <scope>NUCLEOTIDE SEQUENCE [LARGE SCALE GENOMIC DNA]</scope>
    <source>
        <strain evidence="4">CMW44962</strain>
    </source>
</reference>
<dbReference type="EMBL" id="RIBY02001002">
    <property type="protein sequence ID" value="KAH9834277.1"/>
    <property type="molecule type" value="Genomic_DNA"/>
</dbReference>
<name>A0A9W7SVH6_9PEZI</name>
<dbReference type="InterPro" id="IPR056136">
    <property type="entry name" value="DUF7719"/>
</dbReference>
<evidence type="ECO:0000256" key="1">
    <source>
        <dbReference type="SAM" id="MobiDB-lite"/>
    </source>
</evidence>
<keyword evidence="5" id="KW-1185">Reference proteome</keyword>
<dbReference type="Pfam" id="PF24841">
    <property type="entry name" value="DUF7719"/>
    <property type="match status" value="1"/>
</dbReference>
<feature type="transmembrane region" description="Helical" evidence="2">
    <location>
        <begin position="161"/>
        <end position="185"/>
    </location>
</feature>
<protein>
    <recommendedName>
        <fullName evidence="3">DUF7719 domain-containing protein</fullName>
    </recommendedName>
</protein>
<dbReference type="Proteomes" id="UP001138500">
    <property type="component" value="Unassembled WGS sequence"/>
</dbReference>
<gene>
    <name evidence="4" type="ORF">Tdes44962_MAKER08655</name>
</gene>
<keyword evidence="2" id="KW-0812">Transmembrane</keyword>